<dbReference type="GO" id="GO:0004645">
    <property type="term" value="F:1,4-alpha-oligoglucan phosphorylase activity"/>
    <property type="evidence" value="ECO:0007669"/>
    <property type="project" value="UniProtKB-EC"/>
</dbReference>
<organism evidence="8 9">
    <name type="scientific">Cinchona calisaya</name>
    <dbReference type="NCBI Taxonomy" id="153742"/>
    <lineage>
        <taxon>Eukaryota</taxon>
        <taxon>Viridiplantae</taxon>
        <taxon>Streptophyta</taxon>
        <taxon>Embryophyta</taxon>
        <taxon>Tracheophyta</taxon>
        <taxon>Spermatophyta</taxon>
        <taxon>Magnoliopsida</taxon>
        <taxon>eudicotyledons</taxon>
        <taxon>Gunneridae</taxon>
        <taxon>Pentapetalae</taxon>
        <taxon>asterids</taxon>
        <taxon>lamiids</taxon>
        <taxon>Gentianales</taxon>
        <taxon>Rubiaceae</taxon>
        <taxon>Cinchonoideae</taxon>
        <taxon>Cinchoneae</taxon>
        <taxon>Cinchona</taxon>
    </lineage>
</organism>
<evidence type="ECO:0000313" key="9">
    <source>
        <dbReference type="Proteomes" id="UP001630127"/>
    </source>
</evidence>
<dbReference type="InterPro" id="IPR000811">
    <property type="entry name" value="Glyco_trans_35"/>
</dbReference>
<gene>
    <name evidence="8" type="ORF">ACH5RR_015166</name>
</gene>
<dbReference type="AlphaFoldDB" id="A0ABD2ZVX9"/>
<comment type="catalytic activity">
    <reaction evidence="7">
        <text>[(1-&gt;4)-alpha-D-glucosyl](n) + phosphate = [(1-&gt;4)-alpha-D-glucosyl](n-1) + alpha-D-glucose 1-phosphate</text>
        <dbReference type="Rhea" id="RHEA:41732"/>
        <dbReference type="Rhea" id="RHEA-COMP:9584"/>
        <dbReference type="Rhea" id="RHEA-COMP:9586"/>
        <dbReference type="ChEBI" id="CHEBI:15444"/>
        <dbReference type="ChEBI" id="CHEBI:43474"/>
        <dbReference type="ChEBI" id="CHEBI:58601"/>
        <dbReference type="EC" id="2.4.1.1"/>
    </reaction>
</comment>
<protein>
    <recommendedName>
        <fullName evidence="7">Alpha-1,4 glucan phosphorylase</fullName>
        <ecNumber evidence="7">2.4.1.1</ecNumber>
    </recommendedName>
</protein>
<evidence type="ECO:0000256" key="2">
    <source>
        <dbReference type="ARBA" id="ARBA00006047"/>
    </source>
</evidence>
<comment type="cofactor">
    <cofactor evidence="1 7">
        <name>pyridoxal 5'-phosphate</name>
        <dbReference type="ChEBI" id="CHEBI:597326"/>
    </cofactor>
</comment>
<evidence type="ECO:0000313" key="8">
    <source>
        <dbReference type="EMBL" id="KAL3522332.1"/>
    </source>
</evidence>
<evidence type="ECO:0000256" key="3">
    <source>
        <dbReference type="ARBA" id="ARBA00022676"/>
    </source>
</evidence>
<dbReference type="Gene3D" id="3.40.50.2000">
    <property type="entry name" value="Glycogen Phosphorylase B"/>
    <property type="match status" value="1"/>
</dbReference>
<dbReference type="Proteomes" id="UP001630127">
    <property type="component" value="Unassembled WGS sequence"/>
</dbReference>
<comment type="caution">
    <text evidence="8">The sequence shown here is derived from an EMBL/GenBank/DDBJ whole genome shotgun (WGS) entry which is preliminary data.</text>
</comment>
<reference evidence="8 9" key="1">
    <citation type="submission" date="2024-11" db="EMBL/GenBank/DDBJ databases">
        <title>A near-complete genome assembly of Cinchona calisaya.</title>
        <authorList>
            <person name="Lian D.C."/>
            <person name="Zhao X.W."/>
            <person name="Wei L."/>
        </authorList>
    </citation>
    <scope>NUCLEOTIDE SEQUENCE [LARGE SCALE GENOMIC DNA]</scope>
    <source>
        <tissue evidence="8">Nenye</tissue>
    </source>
</reference>
<evidence type="ECO:0000256" key="1">
    <source>
        <dbReference type="ARBA" id="ARBA00001933"/>
    </source>
</evidence>
<keyword evidence="5 7" id="KW-0663">Pyridoxal phosphate</keyword>
<sequence length="191" mass="20948">MGLRVFIPDYNVSVAELVIPGSDLSQHLSTAGHEASGTGSMKFLMNGCLLLATADGATVEIMEEVGADNMFLFGAKVDEVPALREKGASVKVPLQFARVVRMVRDGHFGFKDYFKPLCDTLEDGKDFYLLGDDFASYLEAQAAVDRAFVDPEKWTRMSILSTAGSGKFSSDRTIEEYAKHTWGIEPCKCPF</sequence>
<dbReference type="EC" id="2.4.1.1" evidence="7"/>
<evidence type="ECO:0000256" key="5">
    <source>
        <dbReference type="ARBA" id="ARBA00022898"/>
    </source>
</evidence>
<dbReference type="PROSITE" id="PS00102">
    <property type="entry name" value="PHOSPHORYLASE"/>
    <property type="match status" value="1"/>
</dbReference>
<dbReference type="Pfam" id="PF00343">
    <property type="entry name" value="Phosphorylase"/>
    <property type="match status" value="1"/>
</dbReference>
<proteinExistence type="inferred from homology"/>
<keyword evidence="3 7" id="KW-0328">Glycosyltransferase</keyword>
<evidence type="ECO:0000256" key="7">
    <source>
        <dbReference type="RuleBase" id="RU000587"/>
    </source>
</evidence>
<comment type="similarity">
    <text evidence="2 7">Belongs to the glycogen phosphorylase family.</text>
</comment>
<keyword evidence="6 7" id="KW-0119">Carbohydrate metabolism</keyword>
<dbReference type="PANTHER" id="PTHR11468:SF30">
    <property type="entry name" value="ALPHA-1,4 GLUCAN PHOSPHORYLASE"/>
    <property type="match status" value="1"/>
</dbReference>
<keyword evidence="9" id="KW-1185">Reference proteome</keyword>
<name>A0ABD2ZVX9_9GENT</name>
<evidence type="ECO:0000256" key="4">
    <source>
        <dbReference type="ARBA" id="ARBA00022679"/>
    </source>
</evidence>
<dbReference type="PANTHER" id="PTHR11468">
    <property type="entry name" value="GLYCOGEN PHOSPHORYLASE"/>
    <property type="match status" value="1"/>
</dbReference>
<accession>A0ABD2ZVX9</accession>
<comment type="function">
    <text evidence="7">Allosteric enzyme that catalyzes the rate-limiting step in glycogen catabolism, the phosphorolytic cleavage of glycogen to produce glucose-1-phosphate, and plays a central role in maintaining cellular and organismal glucose homeostasis.</text>
</comment>
<dbReference type="SUPFAM" id="SSF53756">
    <property type="entry name" value="UDP-Glycosyltransferase/glycogen phosphorylase"/>
    <property type="match status" value="1"/>
</dbReference>
<keyword evidence="4 7" id="KW-0808">Transferase</keyword>
<dbReference type="InterPro" id="IPR035090">
    <property type="entry name" value="Pyridoxal_P_attach_site"/>
</dbReference>
<evidence type="ECO:0000256" key="6">
    <source>
        <dbReference type="ARBA" id="ARBA00023277"/>
    </source>
</evidence>
<dbReference type="EMBL" id="JBJUIK010000007">
    <property type="protein sequence ID" value="KAL3522332.1"/>
    <property type="molecule type" value="Genomic_DNA"/>
</dbReference>